<feature type="transmembrane region" description="Helical" evidence="1">
    <location>
        <begin position="57"/>
        <end position="78"/>
    </location>
</feature>
<feature type="transmembrane region" description="Helical" evidence="1">
    <location>
        <begin position="217"/>
        <end position="234"/>
    </location>
</feature>
<sequence length="410" mass="45177">MTRLHADGLSTMNYFSTQRILSIDVFRGITIFAMVFANELAGISDVPQWMKHLPADVDGMTFVDLIFPAFLFIVGMSIPFATQARLTRNEPPFDIFKHILLRSFGLIVIGVFMVNAESGYDTSAMPIPIALWTLLMFGCVLLIWSHYPRHVPVAIKRGFPIAGIIGLVMLQAIYHNPQGGGMTPQWWGILGLIGWAYLIAASLYLLALKADNALQQALLIMAAIAGLMLLFAMIDAVEWFATPTWSWLDDNKNGFTHAAIVLAGTLLAQLVYHPSLPGKGFGKIGGYALLALAAALVSWQFSPISKIWATPSWALFSIFYCSVIFALIYWITEIRQQQRWCQLFEPAAVNPLLVYILPFILLALSALTGFYLRPALFNAGTAGILWSLGFACAMLAIGALLTRAGLRVKL</sequence>
<dbReference type="PANTHER" id="PTHR31061:SF24">
    <property type="entry name" value="LD22376P"/>
    <property type="match status" value="1"/>
</dbReference>
<feature type="transmembrane region" description="Helical" evidence="1">
    <location>
        <begin position="384"/>
        <end position="406"/>
    </location>
</feature>
<evidence type="ECO:0000313" key="4">
    <source>
        <dbReference type="Proteomes" id="UP000652567"/>
    </source>
</evidence>
<feature type="transmembrane region" description="Helical" evidence="1">
    <location>
        <begin position="254"/>
        <end position="272"/>
    </location>
</feature>
<protein>
    <submittedName>
        <fullName evidence="3">DUF5009 domain-containing protein</fullName>
    </submittedName>
</protein>
<feature type="transmembrane region" description="Helical" evidence="1">
    <location>
        <begin position="127"/>
        <end position="145"/>
    </location>
</feature>
<feature type="transmembrane region" description="Helical" evidence="1">
    <location>
        <begin position="186"/>
        <end position="205"/>
    </location>
</feature>
<dbReference type="InterPro" id="IPR032176">
    <property type="entry name" value="DUF5009"/>
</dbReference>
<feature type="transmembrane region" description="Helical" evidence="1">
    <location>
        <begin position="157"/>
        <end position="174"/>
    </location>
</feature>
<dbReference type="EMBL" id="PRDL01000001">
    <property type="protein sequence ID" value="MBE8716075.1"/>
    <property type="molecule type" value="Genomic_DNA"/>
</dbReference>
<feature type="transmembrane region" description="Helical" evidence="1">
    <location>
        <begin position="20"/>
        <end position="37"/>
    </location>
</feature>
<feature type="transmembrane region" description="Helical" evidence="1">
    <location>
        <begin position="313"/>
        <end position="331"/>
    </location>
</feature>
<keyword evidence="1" id="KW-1133">Transmembrane helix</keyword>
<feature type="transmembrane region" description="Helical" evidence="1">
    <location>
        <begin position="99"/>
        <end position="115"/>
    </location>
</feature>
<name>A0A928V2P3_9GAMM</name>
<dbReference type="AlphaFoldDB" id="A0A928V2P3"/>
<dbReference type="PANTHER" id="PTHR31061">
    <property type="entry name" value="LD22376P"/>
    <property type="match status" value="1"/>
</dbReference>
<evidence type="ECO:0000259" key="2">
    <source>
        <dbReference type="Pfam" id="PF16401"/>
    </source>
</evidence>
<comment type="caution">
    <text evidence="3">The sequence shown here is derived from an EMBL/GenBank/DDBJ whole genome shotgun (WGS) entry which is preliminary data.</text>
</comment>
<evidence type="ECO:0000313" key="3">
    <source>
        <dbReference type="EMBL" id="MBE8716075.1"/>
    </source>
</evidence>
<reference evidence="3" key="1">
    <citation type="submission" date="2018-07" db="EMBL/GenBank/DDBJ databases">
        <title>Genome assembly of strain Ka43.</title>
        <authorList>
            <person name="Kukolya J."/>
            <person name="Nagy I."/>
            <person name="Horvath B."/>
            <person name="Toth A."/>
        </authorList>
    </citation>
    <scope>NUCLEOTIDE SEQUENCE</scope>
    <source>
        <strain evidence="3">KB43</strain>
    </source>
</reference>
<dbReference type="Proteomes" id="UP000652567">
    <property type="component" value="Unassembled WGS sequence"/>
</dbReference>
<keyword evidence="1" id="KW-0472">Membrane</keyword>
<evidence type="ECO:0000256" key="1">
    <source>
        <dbReference type="SAM" id="Phobius"/>
    </source>
</evidence>
<dbReference type="RefSeq" id="WP_193906895.1">
    <property type="nucleotide sequence ID" value="NZ_PRDL01000001.1"/>
</dbReference>
<gene>
    <name evidence="3" type="ORF">C4F51_02605</name>
</gene>
<proteinExistence type="predicted"/>
<keyword evidence="1" id="KW-0812">Transmembrane</keyword>
<accession>A0A928V2P3</accession>
<feature type="transmembrane region" description="Helical" evidence="1">
    <location>
        <begin position="352"/>
        <end position="372"/>
    </location>
</feature>
<keyword evidence="4" id="KW-1185">Reference proteome</keyword>
<feature type="domain" description="DUF5009" evidence="2">
    <location>
        <begin position="21"/>
        <end position="174"/>
    </location>
</feature>
<dbReference type="Pfam" id="PF16401">
    <property type="entry name" value="DUF5009"/>
    <property type="match status" value="1"/>
</dbReference>
<feature type="transmembrane region" description="Helical" evidence="1">
    <location>
        <begin position="284"/>
        <end position="301"/>
    </location>
</feature>
<organism evidence="3 4">
    <name type="scientific">Cellvibrio polysaccharolyticus</name>
    <dbReference type="NCBI Taxonomy" id="2082724"/>
    <lineage>
        <taxon>Bacteria</taxon>
        <taxon>Pseudomonadati</taxon>
        <taxon>Pseudomonadota</taxon>
        <taxon>Gammaproteobacteria</taxon>
        <taxon>Cellvibrionales</taxon>
        <taxon>Cellvibrionaceae</taxon>
        <taxon>Cellvibrio</taxon>
    </lineage>
</organism>